<keyword evidence="3" id="KW-0274">FAD</keyword>
<proteinExistence type="predicted"/>
<gene>
    <name evidence="5" type="ordered locus">CKL_2024</name>
</gene>
<dbReference type="RefSeq" id="WP_012102361.1">
    <property type="nucleotide sequence ID" value="NC_009706.1"/>
</dbReference>
<keyword evidence="6" id="KW-1185">Reference proteome</keyword>
<keyword evidence="2" id="KW-0285">Flavoprotein</keyword>
<dbReference type="AlphaFoldDB" id="A5MYU0"/>
<dbReference type="eggNOG" id="COG1206">
    <property type="taxonomic scope" value="Bacteria"/>
</dbReference>
<evidence type="ECO:0000256" key="1">
    <source>
        <dbReference type="ARBA" id="ARBA00001974"/>
    </source>
</evidence>
<dbReference type="Pfam" id="PF01134">
    <property type="entry name" value="GIDA"/>
    <property type="match status" value="1"/>
</dbReference>
<dbReference type="KEGG" id="ckl:CKL_2024"/>
<reference evidence="5 6" key="1">
    <citation type="journal article" date="2008" name="Proc. Natl. Acad. Sci. U.S.A.">
        <title>The genome of Clostridium kluyveri, a strict anaerobe with unique metabolic features.</title>
        <authorList>
            <person name="Seedorf H."/>
            <person name="Fricke W.F."/>
            <person name="Veith B."/>
            <person name="Brueggemann H."/>
            <person name="Liesegang H."/>
            <person name="Strittmatter A."/>
            <person name="Miethke M."/>
            <person name="Buckel W."/>
            <person name="Hinderberger J."/>
            <person name="Li F."/>
            <person name="Hagemeier C."/>
            <person name="Thauer R.K."/>
            <person name="Gottschalk G."/>
        </authorList>
    </citation>
    <scope>NUCLEOTIDE SEQUENCE [LARGE SCALE GENOMIC DNA]</scope>
    <source>
        <strain evidence="6">ATCC 8527 / DSM 555 / NCIMB 10680</strain>
    </source>
</reference>
<accession>A5MYU0</accession>
<dbReference type="HOGENOM" id="CLU_1774121_0_0_9"/>
<organism evidence="5 6">
    <name type="scientific">Clostridium kluyveri (strain ATCC 8527 / DSM 555 / NBRC 12016 / NCIMB 10680 / K1)</name>
    <dbReference type="NCBI Taxonomy" id="431943"/>
    <lineage>
        <taxon>Bacteria</taxon>
        <taxon>Bacillati</taxon>
        <taxon>Bacillota</taxon>
        <taxon>Clostridia</taxon>
        <taxon>Eubacteriales</taxon>
        <taxon>Clostridiaceae</taxon>
        <taxon>Clostridium</taxon>
    </lineage>
</organism>
<name>A5MYU0_CLOK5</name>
<dbReference type="InterPro" id="IPR036188">
    <property type="entry name" value="FAD/NAD-bd_sf"/>
</dbReference>
<protein>
    <recommendedName>
        <fullName evidence="4">MnmG N-terminal domain-containing protein</fullName>
    </recommendedName>
</protein>
<evidence type="ECO:0000313" key="5">
    <source>
        <dbReference type="EMBL" id="EDK34036.1"/>
    </source>
</evidence>
<dbReference type="EMBL" id="CP000673">
    <property type="protein sequence ID" value="EDK34036.1"/>
    <property type="molecule type" value="Genomic_DNA"/>
</dbReference>
<dbReference type="Gene3D" id="3.50.50.60">
    <property type="entry name" value="FAD/NAD(P)-binding domain"/>
    <property type="match status" value="1"/>
</dbReference>
<evidence type="ECO:0000256" key="2">
    <source>
        <dbReference type="ARBA" id="ARBA00022630"/>
    </source>
</evidence>
<dbReference type="InterPro" id="IPR040131">
    <property type="entry name" value="MnmG_N"/>
</dbReference>
<comment type="cofactor">
    <cofactor evidence="1">
        <name>FAD</name>
        <dbReference type="ChEBI" id="CHEBI:57692"/>
    </cofactor>
</comment>
<evidence type="ECO:0000256" key="3">
    <source>
        <dbReference type="ARBA" id="ARBA00022827"/>
    </source>
</evidence>
<evidence type="ECO:0000259" key="4">
    <source>
        <dbReference type="Pfam" id="PF01134"/>
    </source>
</evidence>
<dbReference type="Proteomes" id="UP000002411">
    <property type="component" value="Chromosome"/>
</dbReference>
<feature type="domain" description="MnmG N-terminal" evidence="4">
    <location>
        <begin position="10"/>
        <end position="86"/>
    </location>
</feature>
<evidence type="ECO:0000313" key="6">
    <source>
        <dbReference type="Proteomes" id="UP000002411"/>
    </source>
</evidence>
<dbReference type="STRING" id="431943.CKL_2024"/>
<sequence>MTSYYPLDKLRKIPGLENAKFIDPYSGGKGNSIRYLSVAPVSDDLKVNNVENLFCAGEKSGLFVGHTEAICTGSLAGHNAVRCALEMPTLILPKDTVIGDIIGYANYKIRTKEGRKNRYTFAGSEYFERMKKTGLYTINSVDIKNRISALGLLNIFNKSLI</sequence>